<feature type="compositionally biased region" description="Basic and acidic residues" evidence="1">
    <location>
        <begin position="1"/>
        <end position="22"/>
    </location>
</feature>
<comment type="caution">
    <text evidence="2">The sequence shown here is derived from an EMBL/GenBank/DDBJ whole genome shotgun (WGS) entry which is preliminary data.</text>
</comment>
<reference evidence="2" key="2">
    <citation type="submission" date="2021-10" db="EMBL/GenBank/DDBJ databases">
        <title>Phylogenomics reveals ancestral predisposition of the termite-cultivated fungus Termitomyces towards a domesticated lifestyle.</title>
        <authorList>
            <person name="Auxier B."/>
            <person name="Grum-Grzhimaylo A."/>
            <person name="Cardenas M.E."/>
            <person name="Lodge J.D."/>
            <person name="Laessoe T."/>
            <person name="Pedersen O."/>
            <person name="Smith M.E."/>
            <person name="Kuyper T.W."/>
            <person name="Franco-Molano E.A."/>
            <person name="Baroni T.J."/>
            <person name="Aanen D.K."/>
        </authorList>
    </citation>
    <scope>NUCLEOTIDE SEQUENCE</scope>
    <source>
        <strain evidence="2">D49</strain>
    </source>
</reference>
<feature type="region of interest" description="Disordered" evidence="1">
    <location>
        <begin position="124"/>
        <end position="191"/>
    </location>
</feature>
<evidence type="ECO:0000256" key="1">
    <source>
        <dbReference type="SAM" id="MobiDB-lite"/>
    </source>
</evidence>
<organism evidence="2 3">
    <name type="scientific">Sphagnurus paluster</name>
    <dbReference type="NCBI Taxonomy" id="117069"/>
    <lineage>
        <taxon>Eukaryota</taxon>
        <taxon>Fungi</taxon>
        <taxon>Dikarya</taxon>
        <taxon>Basidiomycota</taxon>
        <taxon>Agaricomycotina</taxon>
        <taxon>Agaricomycetes</taxon>
        <taxon>Agaricomycetidae</taxon>
        <taxon>Agaricales</taxon>
        <taxon>Tricholomatineae</taxon>
        <taxon>Lyophyllaceae</taxon>
        <taxon>Sphagnurus</taxon>
    </lineage>
</organism>
<feature type="compositionally biased region" description="Polar residues" evidence="1">
    <location>
        <begin position="31"/>
        <end position="40"/>
    </location>
</feature>
<gene>
    <name evidence="2" type="ORF">H0H81_004892</name>
</gene>
<feature type="compositionally biased region" description="Polar residues" evidence="1">
    <location>
        <begin position="178"/>
        <end position="190"/>
    </location>
</feature>
<protein>
    <submittedName>
        <fullName evidence="2">Uncharacterized protein</fullName>
    </submittedName>
</protein>
<feature type="region of interest" description="Disordered" evidence="1">
    <location>
        <begin position="63"/>
        <end position="108"/>
    </location>
</feature>
<dbReference type="AlphaFoldDB" id="A0A9P7KI13"/>
<dbReference type="OrthoDB" id="3062477at2759"/>
<feature type="compositionally biased region" description="Polar residues" evidence="1">
    <location>
        <begin position="144"/>
        <end position="156"/>
    </location>
</feature>
<dbReference type="Proteomes" id="UP000717328">
    <property type="component" value="Unassembled WGS sequence"/>
</dbReference>
<evidence type="ECO:0000313" key="2">
    <source>
        <dbReference type="EMBL" id="KAG5649275.1"/>
    </source>
</evidence>
<evidence type="ECO:0000313" key="3">
    <source>
        <dbReference type="Proteomes" id="UP000717328"/>
    </source>
</evidence>
<proteinExistence type="predicted"/>
<accession>A0A9P7KI13</accession>
<sequence>MHASQKKLEQARKQLARLEDTTSSRVTRRSASNTESTRAQQIMKKKSEIAALEAECAAVVQPNLRSKRTASPAERSETSKKGRLEEENLSDLSDLSDDEGRTLNPLEAPEKSAIVNIIAHSDGASQPFTTREPAHDTCPDANQEYLTISNPSSNSPDAHHGPFGVSELNSPGADPLSFDTSGGYNASSVSRPPMTISVPGAAIADVDPKIVGGGQPSVVPGDVHYIGLGPQSMPFPVTVDAGRVAGADLNVVIYTNPPIPVALGNYDCGTTCLGSTASVSASATNIADADPRSLTIHETGDRNSIRANDALSKPRDSIGMEAHSEPITLTPSQNSVPDAMKSESAVASLIHPGNNVSLDSAITSGKVLVLDDSPEVSIKKGKKKAVTKATKPSDVKYVNTNAPTIKPYEEWDSHEELNKEIDKHLICYVRDQMARKKSQEENPDSIQPETRVQLPPGLRKMIREVRGVAPNAATTTRELALHILTSSHLNTKCLHHGFDRRAKPSSTVIGNQSDPATPAAGLLNCGCDEEDALWDFFFWKTTK</sequence>
<feature type="region of interest" description="Disordered" evidence="1">
    <location>
        <begin position="1"/>
        <end position="44"/>
    </location>
</feature>
<reference evidence="2" key="1">
    <citation type="submission" date="2021-02" db="EMBL/GenBank/DDBJ databases">
        <authorList>
            <person name="Nieuwenhuis M."/>
            <person name="Van De Peppel L.J.J."/>
        </authorList>
    </citation>
    <scope>NUCLEOTIDE SEQUENCE</scope>
    <source>
        <strain evidence="2">D49</strain>
    </source>
</reference>
<feature type="compositionally biased region" description="Basic and acidic residues" evidence="1">
    <location>
        <begin position="74"/>
        <end position="86"/>
    </location>
</feature>
<feature type="non-terminal residue" evidence="2">
    <location>
        <position position="543"/>
    </location>
</feature>
<dbReference type="EMBL" id="JABCKI010001244">
    <property type="protein sequence ID" value="KAG5649275.1"/>
    <property type="molecule type" value="Genomic_DNA"/>
</dbReference>
<name>A0A9P7KI13_9AGAR</name>
<keyword evidence="3" id="KW-1185">Reference proteome</keyword>